<comment type="caution">
    <text evidence="3">The sequence shown here is derived from an EMBL/GenBank/DDBJ whole genome shotgun (WGS) entry which is preliminary data.</text>
</comment>
<dbReference type="Gene3D" id="1.10.1040.20">
    <property type="entry name" value="ProC-like, C-terminal domain"/>
    <property type="match status" value="1"/>
</dbReference>
<dbReference type="InterPro" id="IPR028939">
    <property type="entry name" value="P5C_Rdtase_cat_N"/>
</dbReference>
<organism evidence="3 4">
    <name type="scientific">Sphingobacterium humi</name>
    <dbReference type="NCBI Taxonomy" id="1796905"/>
    <lineage>
        <taxon>Bacteria</taxon>
        <taxon>Pseudomonadati</taxon>
        <taxon>Bacteroidota</taxon>
        <taxon>Sphingobacteriia</taxon>
        <taxon>Sphingobacteriales</taxon>
        <taxon>Sphingobacteriaceae</taxon>
        <taxon>Sphingobacterium</taxon>
    </lineage>
</organism>
<dbReference type="SUPFAM" id="SSF48179">
    <property type="entry name" value="6-phosphogluconate dehydrogenase C-terminal domain-like"/>
    <property type="match status" value="1"/>
</dbReference>
<dbReference type="Proteomes" id="UP000435036">
    <property type="component" value="Unassembled WGS sequence"/>
</dbReference>
<evidence type="ECO:0000259" key="2">
    <source>
        <dbReference type="Pfam" id="PF10728"/>
    </source>
</evidence>
<sequence>MQIVILGSGNIATQWGKAFLAAGHHITQVYSRTLANAAALAKLLSSQAIDNLADLHQDADLYVLALADAAIPTLLPSLPKVKGLVIHCSGATDMALLQDFENYGVAYPVQSFSKEVDISFTQIPFGIEANSKQNETLLFDLFASLSNKTFACNSEQRLAIHVAAVFANNFSNALFQVANELLSQHNLPFNLIRPIILETAAKVQNKLPKDVQTGPASRNDEITIRKHLQFISDNNEWQLIYQQITNLIKKRG</sequence>
<dbReference type="Pfam" id="PF10728">
    <property type="entry name" value="DUF2520"/>
    <property type="match status" value="1"/>
</dbReference>
<name>A0A6N8L5A8_9SPHI</name>
<dbReference type="PANTHER" id="PTHR40459:SF1">
    <property type="entry name" value="CONSERVED HYPOTHETICAL ALANINE AND LEUCINE RICH PROTEIN"/>
    <property type="match status" value="1"/>
</dbReference>
<dbReference type="AlphaFoldDB" id="A0A6N8L5A8"/>
<evidence type="ECO:0000313" key="3">
    <source>
        <dbReference type="EMBL" id="MVZ62932.1"/>
    </source>
</evidence>
<dbReference type="OrthoDB" id="9810755at2"/>
<feature type="domain" description="DUF2520" evidence="2">
    <location>
        <begin position="123"/>
        <end position="246"/>
    </location>
</feature>
<proteinExistence type="predicted"/>
<dbReference type="EMBL" id="WSQA01000009">
    <property type="protein sequence ID" value="MVZ62932.1"/>
    <property type="molecule type" value="Genomic_DNA"/>
</dbReference>
<dbReference type="SUPFAM" id="SSF51735">
    <property type="entry name" value="NAD(P)-binding Rossmann-fold domains"/>
    <property type="match status" value="1"/>
</dbReference>
<evidence type="ECO:0000313" key="4">
    <source>
        <dbReference type="Proteomes" id="UP000435036"/>
    </source>
</evidence>
<feature type="domain" description="Pyrroline-5-carboxylate reductase catalytic N-terminal" evidence="1">
    <location>
        <begin position="3"/>
        <end position="80"/>
    </location>
</feature>
<accession>A0A6N8L5A8</accession>
<dbReference type="InterPro" id="IPR036291">
    <property type="entry name" value="NAD(P)-bd_dom_sf"/>
</dbReference>
<dbReference type="InterPro" id="IPR018931">
    <property type="entry name" value="DUF2520"/>
</dbReference>
<dbReference type="InterPro" id="IPR008927">
    <property type="entry name" value="6-PGluconate_DH-like_C_sf"/>
</dbReference>
<dbReference type="Gene3D" id="3.40.50.720">
    <property type="entry name" value="NAD(P)-binding Rossmann-like Domain"/>
    <property type="match status" value="1"/>
</dbReference>
<dbReference type="RefSeq" id="WP_160369654.1">
    <property type="nucleotide sequence ID" value="NZ_WSQA01000009.1"/>
</dbReference>
<protein>
    <submittedName>
        <fullName evidence="3">DUF2520 domain-containing protein</fullName>
    </submittedName>
</protein>
<keyword evidence="4" id="KW-1185">Reference proteome</keyword>
<evidence type="ECO:0000259" key="1">
    <source>
        <dbReference type="Pfam" id="PF03807"/>
    </source>
</evidence>
<dbReference type="PANTHER" id="PTHR40459">
    <property type="entry name" value="CONSERVED HYPOTHETICAL ALANINE AND LEUCINE RICH PROTEIN"/>
    <property type="match status" value="1"/>
</dbReference>
<gene>
    <name evidence="3" type="ORF">GQF63_12930</name>
</gene>
<reference evidence="3 4" key="1">
    <citation type="submission" date="2019-12" db="EMBL/GenBank/DDBJ databases">
        <authorList>
            <person name="Dong K."/>
        </authorList>
    </citation>
    <scope>NUCLEOTIDE SEQUENCE [LARGE SCALE GENOMIC DNA]</scope>
    <source>
        <strain evidence="3 4">JCM 31225</strain>
    </source>
</reference>
<dbReference type="InterPro" id="IPR037108">
    <property type="entry name" value="TM1727-like_C_sf"/>
</dbReference>
<dbReference type="Pfam" id="PF03807">
    <property type="entry name" value="F420_oxidored"/>
    <property type="match status" value="1"/>
</dbReference>